<proteinExistence type="predicted"/>
<organism evidence="1 2">
    <name type="scientific">Vigna mungo</name>
    <name type="common">Black gram</name>
    <name type="synonym">Phaseolus mungo</name>
    <dbReference type="NCBI Taxonomy" id="3915"/>
    <lineage>
        <taxon>Eukaryota</taxon>
        <taxon>Viridiplantae</taxon>
        <taxon>Streptophyta</taxon>
        <taxon>Embryophyta</taxon>
        <taxon>Tracheophyta</taxon>
        <taxon>Spermatophyta</taxon>
        <taxon>Magnoliopsida</taxon>
        <taxon>eudicotyledons</taxon>
        <taxon>Gunneridae</taxon>
        <taxon>Pentapetalae</taxon>
        <taxon>rosids</taxon>
        <taxon>fabids</taxon>
        <taxon>Fabales</taxon>
        <taxon>Fabaceae</taxon>
        <taxon>Papilionoideae</taxon>
        <taxon>50 kb inversion clade</taxon>
        <taxon>NPAAA clade</taxon>
        <taxon>indigoferoid/millettioid clade</taxon>
        <taxon>Phaseoleae</taxon>
        <taxon>Vigna</taxon>
    </lineage>
</organism>
<dbReference type="EMBL" id="CP144691">
    <property type="protein sequence ID" value="WVY93955.1"/>
    <property type="molecule type" value="Genomic_DNA"/>
</dbReference>
<protein>
    <submittedName>
        <fullName evidence="1">Uncharacterized protein</fullName>
    </submittedName>
</protein>
<accession>A0AAQ3RJD7</accession>
<keyword evidence="2" id="KW-1185">Reference proteome</keyword>
<dbReference type="AlphaFoldDB" id="A0AAQ3RJD7"/>
<evidence type="ECO:0000313" key="2">
    <source>
        <dbReference type="Proteomes" id="UP001374535"/>
    </source>
</evidence>
<sequence length="124" mass="14534">MKPSAERITMKIQKAKSIVRKNGRKYAWDYMQALLNCDTVGNSHASESSFAAGIKQSVRHVNWSNSVSVFPITVHFHNPFSNLRQLFSKPLKRFQWFHIRSPVRSVSLSKVHLIRRVPRQYFYE</sequence>
<gene>
    <name evidence="1" type="ORF">V8G54_033043</name>
</gene>
<name>A0AAQ3RJD7_VIGMU</name>
<reference evidence="1 2" key="1">
    <citation type="journal article" date="2023" name="Life. Sci Alliance">
        <title>Evolutionary insights into 3D genome organization and epigenetic landscape of Vigna mungo.</title>
        <authorList>
            <person name="Junaid A."/>
            <person name="Singh B."/>
            <person name="Bhatia S."/>
        </authorList>
    </citation>
    <scope>NUCLEOTIDE SEQUENCE [LARGE SCALE GENOMIC DNA]</scope>
    <source>
        <strain evidence="1">Urdbean</strain>
    </source>
</reference>
<evidence type="ECO:0000313" key="1">
    <source>
        <dbReference type="EMBL" id="WVY93955.1"/>
    </source>
</evidence>
<dbReference type="Proteomes" id="UP001374535">
    <property type="component" value="Chromosome 10"/>
</dbReference>